<dbReference type="GO" id="GO:0008381">
    <property type="term" value="F:mechanosensitive monoatomic ion channel activity"/>
    <property type="evidence" value="ECO:0007669"/>
    <property type="project" value="InterPro"/>
</dbReference>
<reference evidence="15" key="3">
    <citation type="submission" date="2016-11" db="EMBL/GenBank/DDBJ databases">
        <authorList>
            <person name="Varghese N."/>
            <person name="Submissions S."/>
        </authorList>
    </citation>
    <scope>NUCLEOTIDE SEQUENCE [LARGE SCALE GENOMIC DNA]</scope>
    <source>
        <strain evidence="15">DX253</strain>
    </source>
</reference>
<feature type="transmembrane region" description="Helical" evidence="8">
    <location>
        <begin position="58"/>
        <end position="82"/>
    </location>
</feature>
<dbReference type="SUPFAM" id="SSF82689">
    <property type="entry name" value="Mechanosensitive channel protein MscS (YggB), C-terminal domain"/>
    <property type="match status" value="1"/>
</dbReference>
<protein>
    <submittedName>
        <fullName evidence="12">MscS Mechanosensitive ion channel</fullName>
    </submittedName>
    <submittedName>
        <fullName evidence="13">Small-conductance mechanosensitive channel</fullName>
    </submittedName>
</protein>
<feature type="transmembrane region" description="Helical" evidence="8">
    <location>
        <begin position="170"/>
        <end position="190"/>
    </location>
</feature>
<feature type="transmembrane region" description="Helical" evidence="8">
    <location>
        <begin position="102"/>
        <end position="122"/>
    </location>
</feature>
<evidence type="ECO:0000313" key="13">
    <source>
        <dbReference type="EMBL" id="SHK11086.1"/>
    </source>
</evidence>
<reference evidence="13" key="2">
    <citation type="submission" date="2016-11" db="EMBL/GenBank/DDBJ databases">
        <authorList>
            <person name="Jaros S."/>
            <person name="Januszkiewicz K."/>
            <person name="Wedrychowicz H."/>
        </authorList>
    </citation>
    <scope>NUCLEOTIDE SEQUENCE [LARGE SCALE GENOMIC DNA]</scope>
    <source>
        <strain evidence="13">DX253</strain>
    </source>
</reference>
<feature type="region of interest" description="Disordered" evidence="7">
    <location>
        <begin position="350"/>
        <end position="411"/>
    </location>
</feature>
<accession>E7QS77</accession>
<sequence>MEGLPLAQTERLFRQVGRQSWFDMRIFTSAFVILALIAFFAVAWYARPRLQERVPNSLANVIVVGFVCVFLLLAFTTLAFTWKIINTELIMQADFGVEMATAFQVGSSAALLATSYVVAGFIRQGIQRVIRGRDAFSKHQTQVMVRVAQVCVYVVGLTAVLGVWEVDITGLLVGAGFLGIVVGMAARQTLGSLLAGFMLMFARPFEIGDWVIIEEEEGIVTDISIVNTRIQTFDGEYVMIPNDIVGGSTIINRSRKGRLRLEVDVGVDYEADVERAAAVAKEVMREPDDVLAVPSPQVVTKELGDSAVVLGLRFWIDKPSARRKWRAKTTVINAVKEAFDREGIKIPFPQRELSGREETGGFRVAEERERAREFGATADGGATDGGTTDDGPTDGHVNDGGPESDDGGDER</sequence>
<dbReference type="Gene3D" id="1.10.287.1260">
    <property type="match status" value="1"/>
</dbReference>
<dbReference type="OrthoDB" id="31543at2157"/>
<dbReference type="RefSeq" id="WP_007978769.1">
    <property type="nucleotide sequence ID" value="NZ_AEMG01000006.1"/>
</dbReference>
<dbReference type="InterPro" id="IPR023408">
    <property type="entry name" value="MscS_beta-dom_sf"/>
</dbReference>
<feature type="compositionally biased region" description="Acidic residues" evidence="7">
    <location>
        <begin position="402"/>
        <end position="411"/>
    </location>
</feature>
<dbReference type="Pfam" id="PF21088">
    <property type="entry name" value="MS_channel_1st"/>
    <property type="match status" value="1"/>
</dbReference>
<feature type="compositionally biased region" description="Low complexity" evidence="7">
    <location>
        <begin position="374"/>
        <end position="390"/>
    </location>
</feature>
<evidence type="ECO:0000313" key="12">
    <source>
        <dbReference type="EMBL" id="EFW92846.1"/>
    </source>
</evidence>
<dbReference type="InterPro" id="IPR049278">
    <property type="entry name" value="MS_channel_C"/>
</dbReference>
<gene>
    <name evidence="13" type="ORF">SAMN05444342_0608</name>
    <name evidence="12" type="ORF">ZOD2009_08249</name>
</gene>
<evidence type="ECO:0000313" key="15">
    <source>
        <dbReference type="Proteomes" id="UP000184203"/>
    </source>
</evidence>
<reference evidence="12 14" key="1">
    <citation type="journal article" date="2014" name="ISME J.">
        <title>Trehalose/2-sulfotrehalose biosynthesis and glycine-betaine uptake are widely spread mechanisms for osmoadaptation in the Halobacteriales.</title>
        <authorList>
            <person name="Youssef N.H."/>
            <person name="Savage-Ashlock K.N."/>
            <person name="McCully A.L."/>
            <person name="Luedtke B."/>
            <person name="Shaw E.I."/>
            <person name="Hoff W.D."/>
            <person name="Elshahed M.S."/>
        </authorList>
    </citation>
    <scope>NUCLEOTIDE SEQUENCE [LARGE SCALE GENOMIC DNA]</scope>
    <source>
        <strain evidence="12 14">DX253</strain>
    </source>
</reference>
<evidence type="ECO:0000256" key="3">
    <source>
        <dbReference type="ARBA" id="ARBA00022475"/>
    </source>
</evidence>
<dbReference type="Pfam" id="PF00924">
    <property type="entry name" value="MS_channel_2nd"/>
    <property type="match status" value="1"/>
</dbReference>
<dbReference type="STRING" id="797209.GCA_000376445_00331"/>
<dbReference type="SUPFAM" id="SSF50182">
    <property type="entry name" value="Sm-like ribonucleoproteins"/>
    <property type="match status" value="1"/>
</dbReference>
<dbReference type="Proteomes" id="UP000184203">
    <property type="component" value="Unassembled WGS sequence"/>
</dbReference>
<keyword evidence="6 8" id="KW-0472">Membrane</keyword>
<dbReference type="InterPro" id="IPR045275">
    <property type="entry name" value="MscS_archaea/bacteria_type"/>
</dbReference>
<evidence type="ECO:0000259" key="11">
    <source>
        <dbReference type="Pfam" id="PF21088"/>
    </source>
</evidence>
<dbReference type="EMBL" id="FRAN01000001">
    <property type="protein sequence ID" value="SHK11086.1"/>
    <property type="molecule type" value="Genomic_DNA"/>
</dbReference>
<name>E7QS77_HALPU</name>
<dbReference type="AlphaFoldDB" id="E7QS77"/>
<dbReference type="InterPro" id="IPR006685">
    <property type="entry name" value="MscS_channel_2nd"/>
</dbReference>
<organism evidence="12 14">
    <name type="scientific">Haladaptatus paucihalophilus DX253</name>
    <dbReference type="NCBI Taxonomy" id="797209"/>
    <lineage>
        <taxon>Archaea</taxon>
        <taxon>Methanobacteriati</taxon>
        <taxon>Methanobacteriota</taxon>
        <taxon>Stenosarchaea group</taxon>
        <taxon>Halobacteria</taxon>
        <taxon>Halobacteriales</taxon>
        <taxon>Haladaptataceae</taxon>
        <taxon>Haladaptatus</taxon>
    </lineage>
</organism>
<evidence type="ECO:0000256" key="1">
    <source>
        <dbReference type="ARBA" id="ARBA00004651"/>
    </source>
</evidence>
<dbReference type="PANTHER" id="PTHR30221:SF20">
    <property type="entry name" value="SMALL-CONDUCTANCE MECHANOSENSITIVE CHANNEL"/>
    <property type="match status" value="1"/>
</dbReference>
<feature type="compositionally biased region" description="Basic and acidic residues" evidence="7">
    <location>
        <begin position="353"/>
        <end position="373"/>
    </location>
</feature>
<dbReference type="PANTHER" id="PTHR30221">
    <property type="entry name" value="SMALL-CONDUCTANCE MECHANOSENSITIVE CHANNEL"/>
    <property type="match status" value="1"/>
</dbReference>
<feature type="transmembrane region" description="Helical" evidence="8">
    <location>
        <begin position="143"/>
        <end position="164"/>
    </location>
</feature>
<dbReference type="Gene3D" id="3.30.70.100">
    <property type="match status" value="1"/>
</dbReference>
<feature type="domain" description="Mechanosensitive ion channel MscS" evidence="9">
    <location>
        <begin position="190"/>
        <end position="255"/>
    </location>
</feature>
<dbReference type="Gene3D" id="2.30.30.60">
    <property type="match status" value="1"/>
</dbReference>
<keyword evidence="15" id="KW-1185">Reference proteome</keyword>
<comment type="subcellular location">
    <subcellularLocation>
        <location evidence="1">Cell membrane</location>
        <topology evidence="1">Multi-pass membrane protein</topology>
    </subcellularLocation>
</comment>
<keyword evidence="5 8" id="KW-1133">Transmembrane helix</keyword>
<dbReference type="InterPro" id="IPR049142">
    <property type="entry name" value="MS_channel_1st"/>
</dbReference>
<evidence type="ECO:0000256" key="4">
    <source>
        <dbReference type="ARBA" id="ARBA00022692"/>
    </source>
</evidence>
<dbReference type="EMBL" id="AEMG01000006">
    <property type="protein sequence ID" value="EFW92846.1"/>
    <property type="molecule type" value="Genomic_DNA"/>
</dbReference>
<comment type="similarity">
    <text evidence="2">Belongs to the MscS (TC 1.A.23) family.</text>
</comment>
<dbReference type="GO" id="GO:0005886">
    <property type="term" value="C:plasma membrane"/>
    <property type="evidence" value="ECO:0007669"/>
    <property type="project" value="UniProtKB-SubCell"/>
</dbReference>
<dbReference type="Pfam" id="PF21082">
    <property type="entry name" value="MS_channel_3rd"/>
    <property type="match status" value="1"/>
</dbReference>
<evidence type="ECO:0000256" key="2">
    <source>
        <dbReference type="ARBA" id="ARBA00008017"/>
    </source>
</evidence>
<keyword evidence="3" id="KW-1003">Cell membrane</keyword>
<proteinExistence type="inferred from homology"/>
<evidence type="ECO:0000256" key="7">
    <source>
        <dbReference type="SAM" id="MobiDB-lite"/>
    </source>
</evidence>
<evidence type="ECO:0000313" key="14">
    <source>
        <dbReference type="Proteomes" id="UP000003751"/>
    </source>
</evidence>
<dbReference type="InterPro" id="IPR011066">
    <property type="entry name" value="MscS_channel_C_sf"/>
</dbReference>
<dbReference type="InterPro" id="IPR010920">
    <property type="entry name" value="LSM_dom_sf"/>
</dbReference>
<dbReference type="SUPFAM" id="SSF82861">
    <property type="entry name" value="Mechanosensitive channel protein MscS (YggB), transmembrane region"/>
    <property type="match status" value="1"/>
</dbReference>
<keyword evidence="4 8" id="KW-0812">Transmembrane</keyword>
<evidence type="ECO:0000259" key="9">
    <source>
        <dbReference type="Pfam" id="PF00924"/>
    </source>
</evidence>
<feature type="domain" description="Mechanosensitive ion channel MscS C-terminal" evidence="10">
    <location>
        <begin position="262"/>
        <end position="346"/>
    </location>
</feature>
<feature type="transmembrane region" description="Helical" evidence="8">
    <location>
        <begin position="26"/>
        <end position="46"/>
    </location>
</feature>
<dbReference type="PATRIC" id="fig|797209.4.peg.1647"/>
<evidence type="ECO:0000259" key="10">
    <source>
        <dbReference type="Pfam" id="PF21082"/>
    </source>
</evidence>
<evidence type="ECO:0000256" key="6">
    <source>
        <dbReference type="ARBA" id="ARBA00023136"/>
    </source>
</evidence>
<evidence type="ECO:0000256" key="5">
    <source>
        <dbReference type="ARBA" id="ARBA00022989"/>
    </source>
</evidence>
<dbReference type="InterPro" id="IPR011014">
    <property type="entry name" value="MscS_channel_TM-2"/>
</dbReference>
<feature type="domain" description="Mechanosensitive ion channel transmembrane helices 2/3" evidence="11">
    <location>
        <begin position="152"/>
        <end position="186"/>
    </location>
</feature>
<evidence type="ECO:0000256" key="8">
    <source>
        <dbReference type="SAM" id="Phobius"/>
    </source>
</evidence>
<dbReference type="eggNOG" id="arCOG01568">
    <property type="taxonomic scope" value="Archaea"/>
</dbReference>
<dbReference type="Proteomes" id="UP000003751">
    <property type="component" value="Unassembled WGS sequence"/>
</dbReference>